<dbReference type="AlphaFoldDB" id="A0A1H3VRQ1"/>
<dbReference type="InterPro" id="IPR003790">
    <property type="entry name" value="GHL10"/>
</dbReference>
<sequence>MKKWFVLLLTTFLVLVSSLPTFAASDKSRTEVLKSLVDHEEFEGRVLWYDLSANINNLSSPEKVKDIVTKTADANIDTIILDVKNYTGFVGYNSEIAPHMSTSTIKNYHEFPEGYDLLQTVIEEAHDQGIEVHANVNVFSEGNNNYKDGPAFDNPEWQTQFYMANRILKTSEGETYDITGINKERGTNQLVVFTPDQYEVSPSNQWGVEVQVVDGVITEIRDRISGAEPLEVPDNGVVLSAHGDARTWVLNSLEEGETVDYNESESKIVPASEYPTFSTFVNPIREDVKSYEISIIEEIITNYDVDGIVLDRARYSNQYADFSDLSKNAFEEYIGEEVQNWPEDIFEIELTETGEEINKGKWYKEWIEFRAHNIQSFFKQAEEFVHDYDEDLFFSTYVGAWYPLYYSEGVNWASQTYQPDYDWASDDYHETGYAEYLDFLMTGNYFTQVTRDEAVEAGNPDWYSVEGSADIAMDVVNEATLLYGSLYLQQYEGDPEQFRKALRSVLERTHGIMLFDLVYLEQYEWWDILEEEFSEKKKSPHQNPGIMNLVRGES</sequence>
<keyword evidence="5" id="KW-0378">Hydrolase</keyword>
<dbReference type="Proteomes" id="UP000198584">
    <property type="component" value="Unassembled WGS sequence"/>
</dbReference>
<feature type="domain" description="Glycosyl hydrolase-like 10" evidence="3">
    <location>
        <begin position="279"/>
        <end position="386"/>
    </location>
</feature>
<dbReference type="Pfam" id="PF02638">
    <property type="entry name" value="GHL10"/>
    <property type="match status" value="2"/>
</dbReference>
<organism evidence="5 6">
    <name type="scientific">Thalassobacillus cyri</name>
    <dbReference type="NCBI Taxonomy" id="571932"/>
    <lineage>
        <taxon>Bacteria</taxon>
        <taxon>Bacillati</taxon>
        <taxon>Bacillota</taxon>
        <taxon>Bacilli</taxon>
        <taxon>Bacillales</taxon>
        <taxon>Bacillaceae</taxon>
        <taxon>Thalassobacillus</taxon>
    </lineage>
</organism>
<reference evidence="5 6" key="1">
    <citation type="submission" date="2016-10" db="EMBL/GenBank/DDBJ databases">
        <authorList>
            <person name="de Groot N.N."/>
        </authorList>
    </citation>
    <scope>NUCLEOTIDE SEQUENCE [LARGE SCALE GENOMIC DNA]</scope>
    <source>
        <strain evidence="5 6">CCM7597</strain>
    </source>
</reference>
<feature type="domain" description="DUF4985" evidence="4">
    <location>
        <begin position="420"/>
        <end position="531"/>
    </location>
</feature>
<evidence type="ECO:0000259" key="3">
    <source>
        <dbReference type="Pfam" id="PF02638"/>
    </source>
</evidence>
<dbReference type="SUPFAM" id="SSF51445">
    <property type="entry name" value="(Trans)glycosidases"/>
    <property type="match status" value="1"/>
</dbReference>
<keyword evidence="6" id="KW-1185">Reference proteome</keyword>
<evidence type="ECO:0000256" key="2">
    <source>
        <dbReference type="SAM" id="SignalP"/>
    </source>
</evidence>
<name>A0A1H3VRQ1_9BACI</name>
<evidence type="ECO:0000256" key="1">
    <source>
        <dbReference type="ARBA" id="ARBA00022729"/>
    </source>
</evidence>
<dbReference type="RefSeq" id="WP_093041191.1">
    <property type="nucleotide sequence ID" value="NZ_FNQR01000001.1"/>
</dbReference>
<feature type="signal peptide" evidence="2">
    <location>
        <begin position="1"/>
        <end position="23"/>
    </location>
</feature>
<dbReference type="OrthoDB" id="9760892at2"/>
<evidence type="ECO:0000313" key="5">
    <source>
        <dbReference type="EMBL" id="SDZ77505.1"/>
    </source>
</evidence>
<accession>A0A1H3VRQ1</accession>
<evidence type="ECO:0000313" key="6">
    <source>
        <dbReference type="Proteomes" id="UP000198584"/>
    </source>
</evidence>
<feature type="chain" id="PRO_5011473430" evidence="2">
    <location>
        <begin position="24"/>
        <end position="554"/>
    </location>
</feature>
<keyword evidence="1 2" id="KW-0732">Signal</keyword>
<evidence type="ECO:0000259" key="4">
    <source>
        <dbReference type="Pfam" id="PF16373"/>
    </source>
</evidence>
<dbReference type="STRING" id="571932.SAMN05421743_101155"/>
<dbReference type="InterPro" id="IPR052177">
    <property type="entry name" value="Divisome_Glycosyl_Hydrolase"/>
</dbReference>
<protein>
    <submittedName>
        <fullName evidence="5">Glycosyl hydrolase-like 10</fullName>
    </submittedName>
</protein>
<dbReference type="PANTHER" id="PTHR43405:SF1">
    <property type="entry name" value="GLYCOSYL HYDROLASE DIGH"/>
    <property type="match status" value="1"/>
</dbReference>
<dbReference type="Pfam" id="PF16373">
    <property type="entry name" value="DUF4985"/>
    <property type="match status" value="1"/>
</dbReference>
<feature type="domain" description="Glycosyl hydrolase-like 10" evidence="3">
    <location>
        <begin position="55"/>
        <end position="136"/>
    </location>
</feature>
<dbReference type="Gene3D" id="3.20.20.80">
    <property type="entry name" value="Glycosidases"/>
    <property type="match status" value="2"/>
</dbReference>
<dbReference type="GO" id="GO:0016787">
    <property type="term" value="F:hydrolase activity"/>
    <property type="evidence" value="ECO:0007669"/>
    <property type="project" value="UniProtKB-KW"/>
</dbReference>
<dbReference type="PANTHER" id="PTHR43405">
    <property type="entry name" value="GLYCOSYL HYDROLASE DIGH"/>
    <property type="match status" value="1"/>
</dbReference>
<dbReference type="EMBL" id="FNQR01000001">
    <property type="protein sequence ID" value="SDZ77505.1"/>
    <property type="molecule type" value="Genomic_DNA"/>
</dbReference>
<proteinExistence type="predicted"/>
<dbReference type="InterPro" id="IPR032280">
    <property type="entry name" value="DUF4985"/>
</dbReference>
<gene>
    <name evidence="5" type="ORF">SAMN05421743_101155</name>
</gene>
<dbReference type="InterPro" id="IPR017853">
    <property type="entry name" value="GH"/>
</dbReference>